<dbReference type="RefSeq" id="WP_105746875.1">
    <property type="nucleotide sequence ID" value="NZ_PVLQ01000008.1"/>
</dbReference>
<dbReference type="OrthoDB" id="9773403at2"/>
<dbReference type="InterPro" id="IPR050696">
    <property type="entry name" value="FtsA/MreB"/>
</dbReference>
<dbReference type="Proteomes" id="UP000238589">
    <property type="component" value="Unassembled WGS sequence"/>
</dbReference>
<proteinExistence type="predicted"/>
<accession>A0A2S9K926</accession>
<evidence type="ECO:0000313" key="1">
    <source>
        <dbReference type="EMBL" id="PRD66892.1"/>
    </source>
</evidence>
<dbReference type="Pfam" id="PF11104">
    <property type="entry name" value="PilM_2"/>
    <property type="match status" value="1"/>
</dbReference>
<dbReference type="CDD" id="cd24049">
    <property type="entry name" value="ASKHA_NBD_PilM"/>
    <property type="match status" value="1"/>
</dbReference>
<comment type="caution">
    <text evidence="1">The sequence shown here is derived from an EMBL/GenBank/DDBJ whole genome shotgun (WGS) entry which is preliminary data.</text>
</comment>
<reference evidence="1 2" key="1">
    <citation type="submission" date="2018-03" db="EMBL/GenBank/DDBJ databases">
        <title>Comparative genomics illustrates the genes involved in a hyperalkaliphilic mechanisms of Serpentinomonas isolated from highly-alkaline calcium-rich serpentinized springs.</title>
        <authorList>
            <person name="Suzuki S."/>
            <person name="Ishii S."/>
            <person name="Walworth N."/>
            <person name="Bird L."/>
            <person name="Kuenen J.G."/>
            <person name="Nealson K.H."/>
        </authorList>
    </citation>
    <scope>NUCLEOTIDE SEQUENCE [LARGE SCALE GENOMIC DNA]</scope>
    <source>
        <strain evidence="1 2">P1</strain>
    </source>
</reference>
<keyword evidence="2" id="KW-1185">Reference proteome</keyword>
<dbReference type="Gene3D" id="3.30.1490.300">
    <property type="match status" value="1"/>
</dbReference>
<dbReference type="EMBL" id="PVLQ01000008">
    <property type="protein sequence ID" value="PRD66892.1"/>
    <property type="molecule type" value="Genomic_DNA"/>
</dbReference>
<dbReference type="PANTHER" id="PTHR32432:SF3">
    <property type="entry name" value="ETHANOLAMINE UTILIZATION PROTEIN EUTJ"/>
    <property type="match status" value="1"/>
</dbReference>
<dbReference type="InterPro" id="IPR005883">
    <property type="entry name" value="PilM"/>
</dbReference>
<gene>
    <name evidence="1" type="ORF">C6P64_01815</name>
</gene>
<name>A0A2S9K926_9BURK</name>
<dbReference type="Gene3D" id="3.30.420.40">
    <property type="match status" value="2"/>
</dbReference>
<organism evidence="1 2">
    <name type="scientific">Malikia granosa</name>
    <dbReference type="NCBI Taxonomy" id="263067"/>
    <lineage>
        <taxon>Bacteria</taxon>
        <taxon>Pseudomonadati</taxon>
        <taxon>Pseudomonadota</taxon>
        <taxon>Betaproteobacteria</taxon>
        <taxon>Burkholderiales</taxon>
        <taxon>Comamonadaceae</taxon>
        <taxon>Malikia</taxon>
    </lineage>
</organism>
<dbReference type="PIRSF" id="PIRSF019169">
    <property type="entry name" value="PilM"/>
    <property type="match status" value="1"/>
</dbReference>
<dbReference type="PANTHER" id="PTHR32432">
    <property type="entry name" value="CELL DIVISION PROTEIN FTSA-RELATED"/>
    <property type="match status" value="1"/>
</dbReference>
<sequence length="359" mass="38649">MISFGTLISRGPVPMLGIDISSSTIKLVELGRNPDGQLVLERCGIEPLERGWINEGNVERFDEVADALRRLLQRSGSKTRNVALALPGSAVITKKIVLAAGLSDLELESLVEVEASQYIPFPLAEVSLDFCVIGPSAGSAEMVDVLLAASRKEKVSDRQALAEAVGLLPVVMDVESYAIRLAAGRVMDSLPNQGRDALIALVEIGSHSTSLQVIRNDDMLYERDQVFGGAMLSQQIARQYGLSFEEADARKKGAELPPDYAAQVLHPFMESLGQEIGRALQFFFTSTPHNKVDHVLLSGGCAALPGLVETVAAQTAFPCKLVNPFDGMLLGPELRSAALARESTSYLVATGLALRRFYP</sequence>
<dbReference type="SUPFAM" id="SSF53067">
    <property type="entry name" value="Actin-like ATPase domain"/>
    <property type="match status" value="2"/>
</dbReference>
<dbReference type="AlphaFoldDB" id="A0A2S9K926"/>
<dbReference type="NCBIfam" id="TIGR01175">
    <property type="entry name" value="pilM"/>
    <property type="match status" value="1"/>
</dbReference>
<protein>
    <submittedName>
        <fullName evidence="1">Pilus assembly protein PilM</fullName>
    </submittedName>
</protein>
<evidence type="ECO:0000313" key="2">
    <source>
        <dbReference type="Proteomes" id="UP000238589"/>
    </source>
</evidence>
<dbReference type="InterPro" id="IPR043129">
    <property type="entry name" value="ATPase_NBD"/>
</dbReference>